<keyword evidence="7" id="KW-0328">Glycosyltransferase</keyword>
<dbReference type="GO" id="GO:0012505">
    <property type="term" value="C:endomembrane system"/>
    <property type="evidence" value="ECO:0007669"/>
    <property type="project" value="UniProtKB-SubCell"/>
</dbReference>
<keyword evidence="13 16" id="KW-0472">Membrane</keyword>
<evidence type="ECO:0000256" key="1">
    <source>
        <dbReference type="ARBA" id="ARBA00001936"/>
    </source>
</evidence>
<dbReference type="Gene3D" id="3.40.50.12610">
    <property type="match status" value="1"/>
</dbReference>
<evidence type="ECO:0000256" key="11">
    <source>
        <dbReference type="ARBA" id="ARBA00022842"/>
    </source>
</evidence>
<accession>A0A0S4IZ72</accession>
<dbReference type="EMBL" id="CYKH01000732">
    <property type="protein sequence ID" value="CUG28333.1"/>
    <property type="molecule type" value="Genomic_DNA"/>
</dbReference>
<evidence type="ECO:0000256" key="7">
    <source>
        <dbReference type="ARBA" id="ARBA00022676"/>
    </source>
</evidence>
<evidence type="ECO:0000256" key="4">
    <source>
        <dbReference type="ARBA" id="ARBA00004922"/>
    </source>
</evidence>
<evidence type="ECO:0000256" key="15">
    <source>
        <dbReference type="ARBA" id="ARBA00048829"/>
    </source>
</evidence>
<evidence type="ECO:0000313" key="20">
    <source>
        <dbReference type="Proteomes" id="UP000051952"/>
    </source>
</evidence>
<feature type="transmembrane region" description="Helical" evidence="16">
    <location>
        <begin position="138"/>
        <end position="162"/>
    </location>
</feature>
<evidence type="ECO:0000256" key="6">
    <source>
        <dbReference type="ARBA" id="ARBA00012605"/>
    </source>
</evidence>
<dbReference type="EC" id="2.4.99.18" evidence="6"/>
<feature type="transmembrane region" description="Helical" evidence="16">
    <location>
        <begin position="452"/>
        <end position="471"/>
    </location>
</feature>
<evidence type="ECO:0000256" key="5">
    <source>
        <dbReference type="ARBA" id="ARBA00010810"/>
    </source>
</evidence>
<evidence type="ECO:0000256" key="13">
    <source>
        <dbReference type="ARBA" id="ARBA00023136"/>
    </source>
</evidence>
<dbReference type="OMA" id="YHEEYMR"/>
<dbReference type="InterPro" id="IPR048999">
    <property type="entry name" value="STT3-PglB_core"/>
</dbReference>
<dbReference type="AlphaFoldDB" id="A0A0S4IZ72"/>
<feature type="domain" description="Oligosaccharyl transferase STT3 N-terminal" evidence="17">
    <location>
        <begin position="53"/>
        <end position="454"/>
    </location>
</feature>
<dbReference type="Pfam" id="PF02516">
    <property type="entry name" value="STT3"/>
    <property type="match status" value="1"/>
</dbReference>
<keyword evidence="11" id="KW-0460">Magnesium</keyword>
<dbReference type="GO" id="GO:0004579">
    <property type="term" value="F:dolichyl-diphosphooligosaccharide-protein glycotransferase activity"/>
    <property type="evidence" value="ECO:0007669"/>
    <property type="project" value="UniProtKB-EC"/>
</dbReference>
<feature type="transmembrane region" description="Helical" evidence="16">
    <location>
        <begin position="271"/>
        <end position="290"/>
    </location>
</feature>
<dbReference type="VEuPathDB" id="TriTrypDB:BSAL_76905"/>
<feature type="transmembrane region" description="Helical" evidence="16">
    <location>
        <begin position="234"/>
        <end position="259"/>
    </location>
</feature>
<keyword evidence="14" id="KW-0464">Manganese</keyword>
<dbReference type="UniPathway" id="UPA00378"/>
<feature type="transmembrane region" description="Helical" evidence="16">
    <location>
        <begin position="430"/>
        <end position="446"/>
    </location>
</feature>
<comment type="catalytic activity">
    <reaction evidence="15">
        <text>a di-trans,poly-cis-dolichyl diphosphooligosaccharide + L-asparaginyl-[protein] = N(4)-(oligosaccharide-(1-&gt;4)-N-acetyl-beta-D-glucosaminyl-(1-&gt;4)-N-acetyl-beta-D-glucosaminyl)-L-asparaginyl-[protein] + a di-trans,poly-cis-dolichyl diphosphate + H(+)</text>
        <dbReference type="Rhea" id="RHEA:22980"/>
        <dbReference type="Rhea" id="RHEA-COMP:12804"/>
        <dbReference type="Rhea" id="RHEA-COMP:12805"/>
        <dbReference type="Rhea" id="RHEA-COMP:19506"/>
        <dbReference type="Rhea" id="RHEA-COMP:19509"/>
        <dbReference type="ChEBI" id="CHEBI:15378"/>
        <dbReference type="ChEBI" id="CHEBI:50347"/>
        <dbReference type="ChEBI" id="CHEBI:57497"/>
        <dbReference type="ChEBI" id="CHEBI:57570"/>
        <dbReference type="ChEBI" id="CHEBI:132529"/>
        <dbReference type="EC" id="2.4.99.18"/>
    </reaction>
</comment>
<feature type="transmembrane region" description="Helical" evidence="16">
    <location>
        <begin position="341"/>
        <end position="364"/>
    </location>
</feature>
<comment type="cofactor">
    <cofactor evidence="2">
        <name>Mg(2+)</name>
        <dbReference type="ChEBI" id="CHEBI:18420"/>
    </cofactor>
</comment>
<dbReference type="PANTHER" id="PTHR13872:SF1">
    <property type="entry name" value="DOLICHYL-DIPHOSPHOOLIGOSACCHARIDE--PROTEIN GLYCOSYLTRANSFERASE SUBUNIT STT3B"/>
    <property type="match status" value="1"/>
</dbReference>
<evidence type="ECO:0000256" key="9">
    <source>
        <dbReference type="ARBA" id="ARBA00022692"/>
    </source>
</evidence>
<evidence type="ECO:0000256" key="14">
    <source>
        <dbReference type="ARBA" id="ARBA00023211"/>
    </source>
</evidence>
<keyword evidence="8 19" id="KW-0808">Transferase</keyword>
<keyword evidence="20" id="KW-1185">Reference proteome</keyword>
<comment type="pathway">
    <text evidence="4">Protein modification; protein glycosylation.</text>
</comment>
<comment type="similarity">
    <text evidence="5">Belongs to the STT3 family.</text>
</comment>
<gene>
    <name evidence="19" type="ORF">BSAL_76905</name>
</gene>
<comment type="subcellular location">
    <subcellularLocation>
        <location evidence="3">Endomembrane system</location>
        <topology evidence="3">Multi-pass membrane protein</topology>
    </subcellularLocation>
</comment>
<evidence type="ECO:0000313" key="19">
    <source>
        <dbReference type="EMBL" id="CUG28333.1"/>
    </source>
</evidence>
<feature type="transmembrane region" description="Helical" evidence="16">
    <location>
        <begin position="168"/>
        <end position="185"/>
    </location>
</feature>
<feature type="transmembrane region" description="Helical" evidence="16">
    <location>
        <begin position="33"/>
        <end position="55"/>
    </location>
</feature>
<dbReference type="Pfam" id="PF21436">
    <property type="entry name" value="STT3-PglB_core"/>
    <property type="match status" value="1"/>
</dbReference>
<dbReference type="InterPro" id="IPR003674">
    <property type="entry name" value="Oligo_trans_STT3"/>
</dbReference>
<dbReference type="InterPro" id="IPR048307">
    <property type="entry name" value="STT3_N"/>
</dbReference>
<feature type="transmembrane region" description="Helical" evidence="16">
    <location>
        <begin position="197"/>
        <end position="214"/>
    </location>
</feature>
<dbReference type="GO" id="GO:0046872">
    <property type="term" value="F:metal ion binding"/>
    <property type="evidence" value="ECO:0007669"/>
    <property type="project" value="UniProtKB-KW"/>
</dbReference>
<name>A0A0S4IZ72_BODSA</name>
<dbReference type="OrthoDB" id="10261066at2759"/>
<protein>
    <recommendedName>
        <fullName evidence="6">dolichyl-diphosphooligosaccharide--protein glycotransferase</fullName>
        <ecNumber evidence="6">2.4.99.18</ecNumber>
    </recommendedName>
</protein>
<keyword evidence="10" id="KW-0479">Metal-binding</keyword>
<evidence type="ECO:0000256" key="8">
    <source>
        <dbReference type="ARBA" id="ARBA00022679"/>
    </source>
</evidence>
<dbReference type="Proteomes" id="UP000051952">
    <property type="component" value="Unassembled WGS sequence"/>
</dbReference>
<feature type="transmembrane region" description="Helical" evidence="16">
    <location>
        <begin position="532"/>
        <end position="551"/>
    </location>
</feature>
<proteinExistence type="inferred from homology"/>
<feature type="domain" description="STT3/PglB/AglB core" evidence="18">
    <location>
        <begin position="598"/>
        <end position="655"/>
    </location>
</feature>
<keyword evidence="12 16" id="KW-1133">Transmembrane helix</keyword>
<feature type="transmembrane region" description="Helical" evidence="16">
    <location>
        <begin position="302"/>
        <end position="320"/>
    </location>
</feature>
<evidence type="ECO:0000256" key="3">
    <source>
        <dbReference type="ARBA" id="ARBA00004127"/>
    </source>
</evidence>
<sequence>MSAAKAPAVVADKAPTSSKDTKKLFGTIEVSPFVLRVLALVVLGYVFVGALYNAYRIRTYALTEYGMVIHEFDPWFNFRATQYLSKHGWHAFFHWFDHMSWYPLGRPVGTTIYPGLQLTSVAIHRVLRWMGPAYRMSLNDICCTLPCWFGSLSTLILSLITYEASSSLTAATISAWIFAIIPAHIMRTVGGGYDNECIAIAAMLSTFYFWIRSIRTTSSWPIGVVAGLAYGYMVAAWGGYVFVLNMVALHCAAIVLLDWVQNKYDPTLAKAYSLFYVLALQLHFAFLQSVTLHLSRLSRSSLEQIFALLVFIFINVLHVSEGARKKADVEVLSQATFRIRVKYVSVTCGALFVFAFAIAPSGFFGPLSSRVRGLFLQHTRTGNPLVDSVAEHQPANADAYWHYLHIAFNGWMIGLFMLPYAIYTGKNSRAVTFLFSYGIVAYYFSLKMARLILLSGPVAASLSAIILALMVEWSVAQFIWSEADEEEEKLALQGKDSQTRKVAVKKSSNENDFENSLKKIKMAFKGYKHMRLGLAALVLLLIGSGALSGPFERHSENMAHSFSNPQLMFKSRLNNGNVVMIDDYREAYFWLRDKTPEDSRVMAWWDYGYQITGIGNRTSIADGNTWNHEHIATLGKCLTSPVKEAHGLIRHLADYVLIWSGGGGDDLAKSPHMARIGNSVYRDICPNDPLCSHFGFHDQQQMKPSPMMKASLLYNLAMLGQNPAVKLDPALFSLVKSTKYGKVKVYKVNNVSQESKDWLANPANRICDAPGSWYCNGQYPPAPEIQELLAKRRDFGQLEDFNRKNRDDDYHRAYMQRMGGGAH</sequence>
<comment type="cofactor">
    <cofactor evidence="1">
        <name>Mn(2+)</name>
        <dbReference type="ChEBI" id="CHEBI:29035"/>
    </cofactor>
</comment>
<dbReference type="PANTHER" id="PTHR13872">
    <property type="entry name" value="DOLICHYL-DIPHOSPHOOLIGOSACCHARIDE--PROTEIN GLYCOSYLTRANSFERASE SUBUNIT"/>
    <property type="match status" value="1"/>
</dbReference>
<evidence type="ECO:0000256" key="10">
    <source>
        <dbReference type="ARBA" id="ARBA00022723"/>
    </source>
</evidence>
<dbReference type="FunFam" id="3.40.50.12610:FF:000003">
    <property type="entry name" value="Oligosaccharyl transferase-like protein"/>
    <property type="match status" value="1"/>
</dbReference>
<evidence type="ECO:0000259" key="17">
    <source>
        <dbReference type="Pfam" id="PF02516"/>
    </source>
</evidence>
<evidence type="ECO:0000256" key="2">
    <source>
        <dbReference type="ARBA" id="ARBA00001946"/>
    </source>
</evidence>
<keyword evidence="9 16" id="KW-0812">Transmembrane</keyword>
<organism evidence="19 20">
    <name type="scientific">Bodo saltans</name>
    <name type="common">Flagellated protozoan</name>
    <dbReference type="NCBI Taxonomy" id="75058"/>
    <lineage>
        <taxon>Eukaryota</taxon>
        <taxon>Discoba</taxon>
        <taxon>Euglenozoa</taxon>
        <taxon>Kinetoplastea</taxon>
        <taxon>Metakinetoplastina</taxon>
        <taxon>Eubodonida</taxon>
        <taxon>Bodonidae</taxon>
        <taxon>Bodo</taxon>
    </lineage>
</organism>
<evidence type="ECO:0000259" key="18">
    <source>
        <dbReference type="Pfam" id="PF21436"/>
    </source>
</evidence>
<feature type="transmembrane region" description="Helical" evidence="16">
    <location>
        <begin position="400"/>
        <end position="423"/>
    </location>
</feature>
<dbReference type="GO" id="GO:0016020">
    <property type="term" value="C:membrane"/>
    <property type="evidence" value="ECO:0007669"/>
    <property type="project" value="InterPro"/>
</dbReference>
<evidence type="ECO:0000256" key="12">
    <source>
        <dbReference type="ARBA" id="ARBA00022989"/>
    </source>
</evidence>
<evidence type="ECO:0000256" key="16">
    <source>
        <dbReference type="SAM" id="Phobius"/>
    </source>
</evidence>
<reference evidence="20" key="1">
    <citation type="submission" date="2015-09" db="EMBL/GenBank/DDBJ databases">
        <authorList>
            <consortium name="Pathogen Informatics"/>
        </authorList>
    </citation>
    <scope>NUCLEOTIDE SEQUENCE [LARGE SCALE GENOMIC DNA]</scope>
    <source>
        <strain evidence="20">Lake Konstanz</strain>
    </source>
</reference>